<keyword evidence="10" id="KW-1185">Reference proteome</keyword>
<dbReference type="RefSeq" id="WP_015106241.1">
    <property type="nucleotide sequence ID" value="NZ_AP026684.1"/>
</dbReference>
<evidence type="ECO:0000256" key="7">
    <source>
        <dbReference type="ARBA" id="ARBA00023136"/>
    </source>
</evidence>
<evidence type="ECO:0000256" key="3">
    <source>
        <dbReference type="ARBA" id="ARBA00022475"/>
    </source>
</evidence>
<dbReference type="InterPro" id="IPR014172">
    <property type="entry name" value="TonB_ExbB_2"/>
</dbReference>
<dbReference type="PANTHER" id="PTHR30625">
    <property type="entry name" value="PROTEIN TOLQ"/>
    <property type="match status" value="1"/>
</dbReference>
<gene>
    <name evidence="9" type="ORF">HHE01_10000</name>
</gene>
<keyword evidence="7" id="KW-0472">Membrane</keyword>
<name>A0A0K2Y8Y6_HELHE</name>
<sequence length="150" mass="16432">MISGLSVKLIGEYVDIGIFMALGVMSFVAMWFTIERIIFYSKLDFSLYDDPDKLDLDLSKNLTTLYIVYSNAPYVGLLGTVLGVMVTFYDMSTSSTGLDAKAITLGLSLALKATAFGLVVAIPTLVVYNAMLRKSDVLSEKFRLSLKKSA</sequence>
<comment type="similarity">
    <text evidence="8">Belongs to the exbB/tolQ family.</text>
</comment>
<dbReference type="InterPro" id="IPR050790">
    <property type="entry name" value="ExbB/TolQ_transport"/>
</dbReference>
<dbReference type="NCBIfam" id="TIGR02805">
    <property type="entry name" value="exbB2"/>
    <property type="match status" value="1"/>
</dbReference>
<dbReference type="GO" id="GO:0005886">
    <property type="term" value="C:plasma membrane"/>
    <property type="evidence" value="ECO:0007669"/>
    <property type="project" value="UniProtKB-SubCell"/>
</dbReference>
<organism evidence="9 10">
    <name type="scientific">Helicobacter heilmannii</name>
    <dbReference type="NCBI Taxonomy" id="35817"/>
    <lineage>
        <taxon>Bacteria</taxon>
        <taxon>Pseudomonadati</taxon>
        <taxon>Campylobacterota</taxon>
        <taxon>Epsilonproteobacteria</taxon>
        <taxon>Campylobacterales</taxon>
        <taxon>Helicobacteraceae</taxon>
        <taxon>Helicobacter</taxon>
    </lineage>
</organism>
<dbReference type="Proteomes" id="UP000046090">
    <property type="component" value="Unassembled WGS sequence"/>
</dbReference>
<evidence type="ECO:0000256" key="4">
    <source>
        <dbReference type="ARBA" id="ARBA00022692"/>
    </source>
</evidence>
<reference evidence="10" key="1">
    <citation type="submission" date="2014-12" db="EMBL/GenBank/DDBJ databases">
        <authorList>
            <person name="Smet A."/>
        </authorList>
    </citation>
    <scope>NUCLEOTIDE SEQUENCE [LARGE SCALE GENOMIC DNA]</scope>
</reference>
<evidence type="ECO:0000256" key="6">
    <source>
        <dbReference type="ARBA" id="ARBA00022989"/>
    </source>
</evidence>
<dbReference type="Pfam" id="PF01618">
    <property type="entry name" value="MotA_ExbB"/>
    <property type="match status" value="1"/>
</dbReference>
<dbReference type="PANTHER" id="PTHR30625:SF15">
    <property type="entry name" value="BIOPOLYMER TRANSPORT PROTEIN EXBB"/>
    <property type="match status" value="1"/>
</dbReference>
<evidence type="ECO:0000313" key="9">
    <source>
        <dbReference type="EMBL" id="CRI34154.1"/>
    </source>
</evidence>
<keyword evidence="6" id="KW-1133">Transmembrane helix</keyword>
<keyword evidence="3" id="KW-1003">Cell membrane</keyword>
<evidence type="ECO:0000256" key="1">
    <source>
        <dbReference type="ARBA" id="ARBA00004429"/>
    </source>
</evidence>
<dbReference type="InterPro" id="IPR002898">
    <property type="entry name" value="MotA_ExbB_proton_chnl"/>
</dbReference>
<evidence type="ECO:0000256" key="5">
    <source>
        <dbReference type="ARBA" id="ARBA00022927"/>
    </source>
</evidence>
<dbReference type="EMBL" id="CDMK01000001">
    <property type="protein sequence ID" value="CRI34154.1"/>
    <property type="molecule type" value="Genomic_DNA"/>
</dbReference>
<comment type="subcellular location">
    <subcellularLocation>
        <location evidence="1">Cell inner membrane</location>
        <topology evidence="1">Multi-pass membrane protein</topology>
    </subcellularLocation>
    <subcellularLocation>
        <location evidence="8">Membrane</location>
        <topology evidence="8">Multi-pass membrane protein</topology>
    </subcellularLocation>
</comment>
<dbReference type="GeneID" id="76196748"/>
<keyword evidence="5 8" id="KW-0653">Protein transport</keyword>
<keyword evidence="2 8" id="KW-0813">Transport</keyword>
<dbReference type="GO" id="GO:0017038">
    <property type="term" value="P:protein import"/>
    <property type="evidence" value="ECO:0007669"/>
    <property type="project" value="TreeGrafter"/>
</dbReference>
<accession>A0A0K2Y8Y6</accession>
<dbReference type="GO" id="GO:0055085">
    <property type="term" value="P:transmembrane transport"/>
    <property type="evidence" value="ECO:0007669"/>
    <property type="project" value="InterPro"/>
</dbReference>
<evidence type="ECO:0000313" key="10">
    <source>
        <dbReference type="Proteomes" id="UP000046090"/>
    </source>
</evidence>
<evidence type="ECO:0000256" key="8">
    <source>
        <dbReference type="RuleBase" id="RU004057"/>
    </source>
</evidence>
<dbReference type="AlphaFoldDB" id="A0A0K2Y8Y6"/>
<evidence type="ECO:0000256" key="2">
    <source>
        <dbReference type="ARBA" id="ARBA00022448"/>
    </source>
</evidence>
<protein>
    <submittedName>
        <fullName evidence="9">Ferric siderophore transport system, biopolymer transport protein ExbB</fullName>
    </submittedName>
</protein>
<keyword evidence="4" id="KW-0812">Transmembrane</keyword>
<proteinExistence type="inferred from homology"/>